<reference evidence="1" key="1">
    <citation type="journal article" date="2021" name="Microb. Physiol.">
        <title>Proteogenomic Insights into the Physiology of Marine, Sulfate-Reducing, Filamentous Desulfonema limicola and Desulfonema magnum.</title>
        <authorList>
            <person name="Schnaars V."/>
            <person name="Wohlbrand L."/>
            <person name="Scheve S."/>
            <person name="Hinrichs C."/>
            <person name="Reinhardt R."/>
            <person name="Rabus R."/>
        </authorList>
    </citation>
    <scope>NUCLEOTIDE SEQUENCE</scope>
    <source>
        <strain evidence="1">4be13</strain>
    </source>
</reference>
<dbReference type="Proteomes" id="UP000663722">
    <property type="component" value="Chromosome"/>
</dbReference>
<dbReference type="AlphaFoldDB" id="A0A975BXK1"/>
<name>A0A975BXK1_9BACT</name>
<gene>
    <name evidence="1" type="ORF">dnm_091200</name>
</gene>
<sequence length="54" mass="6123">MCFAVYWSVRMKVSHEVLPFDNLADGKIFIQPASSEPKVFKNFQSADNELNSAD</sequence>
<dbReference type="KEGG" id="dmm:dnm_091200"/>
<dbReference type="EMBL" id="CP061800">
    <property type="protein sequence ID" value="QTA93025.1"/>
    <property type="molecule type" value="Genomic_DNA"/>
</dbReference>
<accession>A0A975BXK1</accession>
<protein>
    <submittedName>
        <fullName evidence="1">Uncharacterized protein</fullName>
    </submittedName>
</protein>
<organism evidence="1 2">
    <name type="scientific">Desulfonema magnum</name>
    <dbReference type="NCBI Taxonomy" id="45655"/>
    <lineage>
        <taxon>Bacteria</taxon>
        <taxon>Pseudomonadati</taxon>
        <taxon>Thermodesulfobacteriota</taxon>
        <taxon>Desulfobacteria</taxon>
        <taxon>Desulfobacterales</taxon>
        <taxon>Desulfococcaceae</taxon>
        <taxon>Desulfonema</taxon>
    </lineage>
</organism>
<evidence type="ECO:0000313" key="2">
    <source>
        <dbReference type="Proteomes" id="UP000663722"/>
    </source>
</evidence>
<proteinExistence type="predicted"/>
<evidence type="ECO:0000313" key="1">
    <source>
        <dbReference type="EMBL" id="QTA93025.1"/>
    </source>
</evidence>
<keyword evidence="2" id="KW-1185">Reference proteome</keyword>